<dbReference type="PANTHER" id="PTHR12308:SF73">
    <property type="entry name" value="ANOCTAMIN"/>
    <property type="match status" value="1"/>
</dbReference>
<dbReference type="PANTHER" id="PTHR12308">
    <property type="entry name" value="ANOCTAMIN"/>
    <property type="match status" value="1"/>
</dbReference>
<evidence type="ECO:0000256" key="3">
    <source>
        <dbReference type="ARBA" id="ARBA00022989"/>
    </source>
</evidence>
<accession>A0AAD6ZMZ9</accession>
<keyword evidence="2 5" id="KW-0812">Transmembrane</keyword>
<dbReference type="Pfam" id="PF04547">
    <property type="entry name" value="Anoctamin"/>
    <property type="match status" value="1"/>
</dbReference>
<dbReference type="InterPro" id="IPR049452">
    <property type="entry name" value="Anoctamin_TM"/>
</dbReference>
<dbReference type="Proteomes" id="UP001218218">
    <property type="component" value="Unassembled WGS sequence"/>
</dbReference>
<feature type="domain" description="Anoctamin alpha-beta plait" evidence="7">
    <location>
        <begin position="4"/>
        <end position="135"/>
    </location>
</feature>
<feature type="transmembrane region" description="Helical" evidence="5">
    <location>
        <begin position="346"/>
        <end position="370"/>
    </location>
</feature>
<reference evidence="8" key="1">
    <citation type="submission" date="2023-03" db="EMBL/GenBank/DDBJ databases">
        <title>Massive genome expansion in bonnet fungi (Mycena s.s.) driven by repeated elements and novel gene families across ecological guilds.</title>
        <authorList>
            <consortium name="Lawrence Berkeley National Laboratory"/>
            <person name="Harder C.B."/>
            <person name="Miyauchi S."/>
            <person name="Viragh M."/>
            <person name="Kuo A."/>
            <person name="Thoen E."/>
            <person name="Andreopoulos B."/>
            <person name="Lu D."/>
            <person name="Skrede I."/>
            <person name="Drula E."/>
            <person name="Henrissat B."/>
            <person name="Morin E."/>
            <person name="Kohler A."/>
            <person name="Barry K."/>
            <person name="LaButti K."/>
            <person name="Morin E."/>
            <person name="Salamov A."/>
            <person name="Lipzen A."/>
            <person name="Mereny Z."/>
            <person name="Hegedus B."/>
            <person name="Baldrian P."/>
            <person name="Stursova M."/>
            <person name="Weitz H."/>
            <person name="Taylor A."/>
            <person name="Grigoriev I.V."/>
            <person name="Nagy L.G."/>
            <person name="Martin F."/>
            <person name="Kauserud H."/>
        </authorList>
    </citation>
    <scope>NUCLEOTIDE SEQUENCE</scope>
    <source>
        <strain evidence="8">CBHHK002</strain>
    </source>
</reference>
<comment type="subcellular location">
    <subcellularLocation>
        <location evidence="1">Membrane</location>
        <topology evidence="1">Multi-pass membrane protein</topology>
    </subcellularLocation>
</comment>
<protein>
    <submittedName>
        <fullName evidence="8">Calcium-activated chloride channel-domain-containing protein</fullName>
    </submittedName>
</protein>
<sequence>MLPEVDLVIAFRASRKTSLLKRQALADARKAEEQYGRLIKLLSSSGLRAVARRGESLGHLLVFVSCPTSHVHTLIKRERHSDFLSGLPTTPVKREEEDQPLAPADRIRLVHAFITSMPADGGLGISPDSPDWDLVESVMALHDREFNEKWIHAWTTSRFVSVKQERLREQFGDSVSMYFSFLHSYTQALVFPAILGVLFYFFGSPYSPIYSILIVLWSVVFVEWWRVRERKLSLRFGTRGSFRVERRRARYIEGFPWWKHELRILASLPVILLFAGVLLSILTGIFVFEAFVTQLYTGPGHQYIAFSPTVLFVILVPRLLAVYQAIATRLTAWENHAHQSSHAASLTVKTFALSALVAYMGLALSAFVYVPFGEGIMRMVQVWIFKGAVQADVVAAEALNSTTAAGLNTTAAGLNATEHARRMWDVDTSAAGQKLNAGRLKDQMFAYTVTNQIVNTFVEIGLPYILRGVESFRTRKSNGNGNGKGEKGKKRVVFEDEKEKGGQEERDFLEQVRKEVALPEYELFGDYSEMVTQFGYVALWSTIWPLAPVMALVNNFFELRSDAFKITVHNRRPIPSRTDTIGPWLDTLSFLTWLAAVTNSALVYLFCPRAQNYCNATPSTLDKVHQHIISAASVEGRRASPGAQDGGAATRELLVTALLIALAASHGYMALRAGVRHVMEKALWQASDEVRMRERSEREVKARFLEGLVGTANVGVNGRTIDGADVVLPDTQTSNAEGNVEGAEGLQSFWDHDEGMQEIQRITKEA</sequence>
<feature type="transmembrane region" description="Helical" evidence="5">
    <location>
        <begin position="264"/>
        <end position="291"/>
    </location>
</feature>
<comment type="caution">
    <text evidence="8">The sequence shown here is derived from an EMBL/GenBank/DDBJ whole genome shotgun (WGS) entry which is preliminary data.</text>
</comment>
<feature type="domain" description="Anoctamin transmembrane" evidence="6">
    <location>
        <begin position="168"/>
        <end position="682"/>
    </location>
</feature>
<keyword evidence="9" id="KW-1185">Reference proteome</keyword>
<evidence type="ECO:0000256" key="2">
    <source>
        <dbReference type="ARBA" id="ARBA00022692"/>
    </source>
</evidence>
<feature type="transmembrane region" description="Helical" evidence="5">
    <location>
        <begin position="175"/>
        <end position="202"/>
    </location>
</feature>
<keyword evidence="4 5" id="KW-0472">Membrane</keyword>
<evidence type="ECO:0000256" key="1">
    <source>
        <dbReference type="ARBA" id="ARBA00004141"/>
    </source>
</evidence>
<dbReference type="InterPro" id="IPR049456">
    <property type="entry name" value="Anoctamin_N_fung"/>
</dbReference>
<dbReference type="InterPro" id="IPR007632">
    <property type="entry name" value="Anoctamin"/>
</dbReference>
<organism evidence="8 9">
    <name type="scientific">Mycena albidolilacea</name>
    <dbReference type="NCBI Taxonomy" id="1033008"/>
    <lineage>
        <taxon>Eukaryota</taxon>
        <taxon>Fungi</taxon>
        <taxon>Dikarya</taxon>
        <taxon>Basidiomycota</taxon>
        <taxon>Agaricomycotina</taxon>
        <taxon>Agaricomycetes</taxon>
        <taxon>Agaricomycetidae</taxon>
        <taxon>Agaricales</taxon>
        <taxon>Marasmiineae</taxon>
        <taxon>Mycenaceae</taxon>
        <taxon>Mycena</taxon>
    </lineage>
</organism>
<evidence type="ECO:0000313" key="9">
    <source>
        <dbReference type="Proteomes" id="UP001218218"/>
    </source>
</evidence>
<dbReference type="GO" id="GO:0005254">
    <property type="term" value="F:chloride channel activity"/>
    <property type="evidence" value="ECO:0007669"/>
    <property type="project" value="TreeGrafter"/>
</dbReference>
<name>A0AAD6ZMZ9_9AGAR</name>
<dbReference type="Pfam" id="PF20877">
    <property type="entry name" value="Anoctamin_N"/>
    <property type="match status" value="1"/>
</dbReference>
<evidence type="ECO:0000259" key="6">
    <source>
        <dbReference type="Pfam" id="PF04547"/>
    </source>
</evidence>
<dbReference type="EMBL" id="JARIHO010000037">
    <property type="protein sequence ID" value="KAJ7330516.1"/>
    <property type="molecule type" value="Genomic_DNA"/>
</dbReference>
<feature type="transmembrane region" description="Helical" evidence="5">
    <location>
        <begin position="303"/>
        <end position="326"/>
    </location>
</feature>
<evidence type="ECO:0000256" key="4">
    <source>
        <dbReference type="ARBA" id="ARBA00023136"/>
    </source>
</evidence>
<dbReference type="AlphaFoldDB" id="A0AAD6ZMZ9"/>
<feature type="transmembrane region" description="Helical" evidence="5">
    <location>
        <begin position="208"/>
        <end position="225"/>
    </location>
</feature>
<evidence type="ECO:0000313" key="8">
    <source>
        <dbReference type="EMBL" id="KAJ7330516.1"/>
    </source>
</evidence>
<evidence type="ECO:0000259" key="7">
    <source>
        <dbReference type="Pfam" id="PF20877"/>
    </source>
</evidence>
<dbReference type="GO" id="GO:0016020">
    <property type="term" value="C:membrane"/>
    <property type="evidence" value="ECO:0007669"/>
    <property type="project" value="UniProtKB-SubCell"/>
</dbReference>
<proteinExistence type="predicted"/>
<gene>
    <name evidence="8" type="ORF">DFH08DRAFT_786238</name>
</gene>
<keyword evidence="3 5" id="KW-1133">Transmembrane helix</keyword>
<dbReference type="GO" id="GO:0032541">
    <property type="term" value="C:cortical endoplasmic reticulum"/>
    <property type="evidence" value="ECO:0007669"/>
    <property type="project" value="TreeGrafter"/>
</dbReference>
<evidence type="ECO:0000256" key="5">
    <source>
        <dbReference type="SAM" id="Phobius"/>
    </source>
</evidence>